<evidence type="ECO:0000256" key="1">
    <source>
        <dbReference type="ARBA" id="ARBA00023002"/>
    </source>
</evidence>
<feature type="domain" description="Flavin reductase like" evidence="3">
    <location>
        <begin position="97"/>
        <end position="260"/>
    </location>
</feature>
<dbReference type="InterPro" id="IPR050268">
    <property type="entry name" value="NADH-dep_flavin_reductase"/>
</dbReference>
<evidence type="ECO:0000256" key="2">
    <source>
        <dbReference type="SAM" id="MobiDB-lite"/>
    </source>
</evidence>
<dbReference type="InterPro" id="IPR002563">
    <property type="entry name" value="Flavin_Rdtase-like_dom"/>
</dbReference>
<evidence type="ECO:0000259" key="3">
    <source>
        <dbReference type="SMART" id="SM00903"/>
    </source>
</evidence>
<dbReference type="SMART" id="SM00903">
    <property type="entry name" value="Flavin_Reduct"/>
    <property type="match status" value="1"/>
</dbReference>
<dbReference type="PANTHER" id="PTHR30466:SF1">
    <property type="entry name" value="FMN REDUCTASE (NADH) RUTF"/>
    <property type="match status" value="1"/>
</dbReference>
<accession>A0A9P7QKW0</accession>
<proteinExistence type="predicted"/>
<comment type="caution">
    <text evidence="4">The sequence shown here is derived from an EMBL/GenBank/DDBJ whole genome shotgun (WGS) entry which is preliminary data.</text>
</comment>
<dbReference type="PANTHER" id="PTHR30466">
    <property type="entry name" value="FLAVIN REDUCTASE"/>
    <property type="match status" value="1"/>
</dbReference>
<dbReference type="EMBL" id="SRRH01000050">
    <property type="protein sequence ID" value="KAG6301127.1"/>
    <property type="molecule type" value="Genomic_DNA"/>
</dbReference>
<feature type="compositionally biased region" description="Low complexity" evidence="2">
    <location>
        <begin position="48"/>
        <end position="59"/>
    </location>
</feature>
<protein>
    <recommendedName>
        <fullName evidence="3">Flavin reductase like domain-containing protein</fullName>
    </recommendedName>
</protein>
<dbReference type="GO" id="GO:0010181">
    <property type="term" value="F:FMN binding"/>
    <property type="evidence" value="ECO:0007669"/>
    <property type="project" value="InterPro"/>
</dbReference>
<evidence type="ECO:0000313" key="4">
    <source>
        <dbReference type="EMBL" id="KAG6301127.1"/>
    </source>
</evidence>
<keyword evidence="1" id="KW-0560">Oxidoreductase</keyword>
<gene>
    <name evidence="4" type="ORF">E4U09_005819</name>
</gene>
<dbReference type="Pfam" id="PF01613">
    <property type="entry name" value="Flavin_Reduct"/>
    <property type="match status" value="1"/>
</dbReference>
<sequence length="268" mass="28929">MTLGRRKYKLMSLLRGIHDSFMGANEIGGWMTGRNPLPVRSRLERGASSQSQPSHVSMSRNLQSSASSQPWKLSPSKVPTSDPDAEATLPEQVRSVFRLLTNPVVVCTATHEGVPRAMTMSSFTSLTLSPVPLVSFNIATPSRTLEALMASREFNIHVLAGDASGAAVADHFTRGNTDGVFDTIEGATYTVGEPRPGSAPLIRGQGILRVLRCTLLRDGNTDGLVRVGDHVIVVGKVDEMIPVTKVKEFGLAYADRKYRLVGGVVDEE</sequence>
<name>A0A9P7QKW0_9HYPO</name>
<dbReference type="SUPFAM" id="SSF50475">
    <property type="entry name" value="FMN-binding split barrel"/>
    <property type="match status" value="1"/>
</dbReference>
<keyword evidence="5" id="KW-1185">Reference proteome</keyword>
<dbReference type="InterPro" id="IPR012349">
    <property type="entry name" value="Split_barrel_FMN-bd"/>
</dbReference>
<reference evidence="4 5" key="1">
    <citation type="journal article" date="2020" name="bioRxiv">
        <title>Whole genome comparisons of ergot fungi reveals the divergence and evolution of species within the genus Claviceps are the result of varying mechanisms driving genome evolution and host range expansion.</title>
        <authorList>
            <person name="Wyka S.A."/>
            <person name="Mondo S.J."/>
            <person name="Liu M."/>
            <person name="Dettman J."/>
            <person name="Nalam V."/>
            <person name="Broders K.D."/>
        </authorList>
    </citation>
    <scope>NUCLEOTIDE SEQUENCE [LARGE SCALE GENOMIC DNA]</scope>
    <source>
        <strain evidence="4 5">Clav52</strain>
    </source>
</reference>
<feature type="compositionally biased region" description="Polar residues" evidence="2">
    <location>
        <begin position="60"/>
        <end position="71"/>
    </location>
</feature>
<dbReference type="Proteomes" id="UP000707071">
    <property type="component" value="Unassembled WGS sequence"/>
</dbReference>
<dbReference type="AlphaFoldDB" id="A0A9P7QKW0"/>
<dbReference type="GO" id="GO:0042602">
    <property type="term" value="F:riboflavin reductase (NADPH) activity"/>
    <property type="evidence" value="ECO:0007669"/>
    <property type="project" value="TreeGrafter"/>
</dbReference>
<evidence type="ECO:0000313" key="5">
    <source>
        <dbReference type="Proteomes" id="UP000707071"/>
    </source>
</evidence>
<organism evidence="4 5">
    <name type="scientific">Claviceps aff. purpurea</name>
    <dbReference type="NCBI Taxonomy" id="1967640"/>
    <lineage>
        <taxon>Eukaryota</taxon>
        <taxon>Fungi</taxon>
        <taxon>Dikarya</taxon>
        <taxon>Ascomycota</taxon>
        <taxon>Pezizomycotina</taxon>
        <taxon>Sordariomycetes</taxon>
        <taxon>Hypocreomycetidae</taxon>
        <taxon>Hypocreales</taxon>
        <taxon>Clavicipitaceae</taxon>
        <taxon>Claviceps</taxon>
    </lineage>
</organism>
<feature type="region of interest" description="Disordered" evidence="2">
    <location>
        <begin position="43"/>
        <end position="85"/>
    </location>
</feature>
<dbReference type="Gene3D" id="2.30.110.10">
    <property type="entry name" value="Electron Transport, Fmn-binding Protein, Chain A"/>
    <property type="match status" value="1"/>
</dbReference>